<accession>A0ABW2FWP6</accession>
<keyword evidence="2" id="KW-1185">Reference proteome</keyword>
<dbReference type="RefSeq" id="WP_345706384.1">
    <property type="nucleotide sequence ID" value="NZ_BAABKV010000001.1"/>
</dbReference>
<name>A0ABW2FWP6_9ACTN</name>
<dbReference type="EMBL" id="JBHTAJ010000035">
    <property type="protein sequence ID" value="MFC7181704.1"/>
    <property type="molecule type" value="Genomic_DNA"/>
</dbReference>
<gene>
    <name evidence="1" type="ORF">ACFQMG_19325</name>
</gene>
<comment type="caution">
    <text evidence="1">The sequence shown here is derived from an EMBL/GenBank/DDBJ whole genome shotgun (WGS) entry which is preliminary data.</text>
</comment>
<reference evidence="2" key="1">
    <citation type="journal article" date="2019" name="Int. J. Syst. Evol. Microbiol.">
        <title>The Global Catalogue of Microorganisms (GCM) 10K type strain sequencing project: providing services to taxonomists for standard genome sequencing and annotation.</title>
        <authorList>
            <consortium name="The Broad Institute Genomics Platform"/>
            <consortium name="The Broad Institute Genome Sequencing Center for Infectious Disease"/>
            <person name="Wu L."/>
            <person name="Ma J."/>
        </authorList>
    </citation>
    <scope>NUCLEOTIDE SEQUENCE [LARGE SCALE GENOMIC DNA]</scope>
    <source>
        <strain evidence="2">CGMCC 1.12859</strain>
    </source>
</reference>
<proteinExistence type="predicted"/>
<dbReference type="Proteomes" id="UP001596435">
    <property type="component" value="Unassembled WGS sequence"/>
</dbReference>
<evidence type="ECO:0000313" key="2">
    <source>
        <dbReference type="Proteomes" id="UP001596435"/>
    </source>
</evidence>
<evidence type="ECO:0008006" key="3">
    <source>
        <dbReference type="Google" id="ProtNLM"/>
    </source>
</evidence>
<organism evidence="1 2">
    <name type="scientific">Kitasatospora paranensis</name>
    <dbReference type="NCBI Taxonomy" id="258053"/>
    <lineage>
        <taxon>Bacteria</taxon>
        <taxon>Bacillati</taxon>
        <taxon>Actinomycetota</taxon>
        <taxon>Actinomycetes</taxon>
        <taxon>Kitasatosporales</taxon>
        <taxon>Streptomycetaceae</taxon>
        <taxon>Kitasatospora</taxon>
    </lineage>
</organism>
<evidence type="ECO:0000313" key="1">
    <source>
        <dbReference type="EMBL" id="MFC7181704.1"/>
    </source>
</evidence>
<protein>
    <recommendedName>
        <fullName evidence="3">Secreted protein</fullName>
    </recommendedName>
</protein>
<sequence>MAAIGWVMLAVLAGGAGLGWRLHRYPGGRECAFGTEYAALRDDLTAARRRVRTEVRTENRERTEADAQVRGREAEYRQRVAAAEAELAELRDPGPGRELDTLGTVVLHERVLIAGRQQFPLAGIDVSVRGYGGGWRLRLRPPRGRATEVTFSRKDFDEDDVRRFADRITDTVPHAERHAEVHPGRVADGEVRLDRIRADTTAVARARAEAERIRTRHRAEDRAALAREELEAVRKRWKAVTGHLPPR</sequence>